<keyword evidence="2" id="KW-1185">Reference proteome</keyword>
<gene>
    <name evidence="1" type="ORF">F5876DRAFT_68406</name>
</gene>
<organism evidence="1 2">
    <name type="scientific">Lentinula aff. lateritia</name>
    <dbReference type="NCBI Taxonomy" id="2804960"/>
    <lineage>
        <taxon>Eukaryota</taxon>
        <taxon>Fungi</taxon>
        <taxon>Dikarya</taxon>
        <taxon>Basidiomycota</taxon>
        <taxon>Agaricomycotina</taxon>
        <taxon>Agaricomycetes</taxon>
        <taxon>Agaricomycetidae</taxon>
        <taxon>Agaricales</taxon>
        <taxon>Marasmiineae</taxon>
        <taxon>Omphalotaceae</taxon>
        <taxon>Lentinula</taxon>
    </lineage>
</organism>
<proteinExistence type="predicted"/>
<reference evidence="1" key="1">
    <citation type="submission" date="2022-09" db="EMBL/GenBank/DDBJ databases">
        <title>A Global Phylogenomic Analysis of the Shiitake Genus Lentinula.</title>
        <authorList>
            <consortium name="DOE Joint Genome Institute"/>
            <person name="Sierra-Patev S."/>
            <person name="Min B."/>
            <person name="Naranjo-Ortiz M."/>
            <person name="Looney B."/>
            <person name="Konkel Z."/>
            <person name="Slot J.C."/>
            <person name="Sakamoto Y."/>
            <person name="Steenwyk J.L."/>
            <person name="Rokas A."/>
            <person name="Carro J."/>
            <person name="Camarero S."/>
            <person name="Ferreira P."/>
            <person name="Molpeceres G."/>
            <person name="Ruiz-Duenas F.J."/>
            <person name="Serrano A."/>
            <person name="Henrissat B."/>
            <person name="Drula E."/>
            <person name="Hughes K.W."/>
            <person name="Mata J.L."/>
            <person name="Ishikawa N.K."/>
            <person name="Vargas-Isla R."/>
            <person name="Ushijima S."/>
            <person name="Smith C.A."/>
            <person name="Ahrendt S."/>
            <person name="Andreopoulos W."/>
            <person name="He G."/>
            <person name="Labutti K."/>
            <person name="Lipzen A."/>
            <person name="Ng V."/>
            <person name="Riley R."/>
            <person name="Sandor L."/>
            <person name="Barry K."/>
            <person name="Martinez A.T."/>
            <person name="Xiao Y."/>
            <person name="Gibbons J.G."/>
            <person name="Terashima K."/>
            <person name="Grigoriev I.V."/>
            <person name="Hibbett D.S."/>
        </authorList>
    </citation>
    <scope>NUCLEOTIDE SEQUENCE</scope>
    <source>
        <strain evidence="1">TMI1499</strain>
    </source>
</reference>
<protein>
    <submittedName>
        <fullName evidence="1">Ribosomal family S4e-domain-containing protein</fullName>
    </submittedName>
</protein>
<accession>A0ACC1TR60</accession>
<dbReference type="EMBL" id="MU795343">
    <property type="protein sequence ID" value="KAJ3807076.1"/>
    <property type="molecule type" value="Genomic_DNA"/>
</dbReference>
<sequence length="280" mass="31993">MSRSLNTGIRELSGYKDENPRKENDQKFYPRSLNESILSLAPGEEDWCCEKQKEAKAQGNLSSWVAEMTLRATPQVQAKDDTNMAQGPKKHLKRLAAPSSWMLDKLGGTYRCFEAPLPSPGPHKLRECLPLTMFLRNRLKYALTGREVTSIVIQRLIKIDEKVRTDPTYPAGFMVRRTFPSLIRRQRPICHSPYNPEEATYKLLKVKKVAILARGVPHVVTHDGRTIRYPDPLIKVNDTIKFDIEQEKFTDFVKFDTGNLVMITSGRNMGRAGVIVHRQK</sequence>
<dbReference type="Proteomes" id="UP001163835">
    <property type="component" value="Unassembled WGS sequence"/>
</dbReference>
<name>A0ACC1TR60_9AGAR</name>
<comment type="caution">
    <text evidence="1">The sequence shown here is derived from an EMBL/GenBank/DDBJ whole genome shotgun (WGS) entry which is preliminary data.</text>
</comment>
<evidence type="ECO:0000313" key="1">
    <source>
        <dbReference type="EMBL" id="KAJ3807076.1"/>
    </source>
</evidence>
<evidence type="ECO:0000313" key="2">
    <source>
        <dbReference type="Proteomes" id="UP001163835"/>
    </source>
</evidence>